<feature type="transmembrane region" description="Helical" evidence="6">
    <location>
        <begin position="207"/>
        <end position="228"/>
    </location>
</feature>
<feature type="transmembrane region" description="Helical" evidence="6">
    <location>
        <begin position="339"/>
        <end position="359"/>
    </location>
</feature>
<dbReference type="PANTHER" id="PTHR23505">
    <property type="entry name" value="SPINSTER"/>
    <property type="match status" value="1"/>
</dbReference>
<proteinExistence type="predicted"/>
<organism evidence="8 9">
    <name type="scientific">Dyella halodurans</name>
    <dbReference type="NCBI Taxonomy" id="1920171"/>
    <lineage>
        <taxon>Bacteria</taxon>
        <taxon>Pseudomonadati</taxon>
        <taxon>Pseudomonadota</taxon>
        <taxon>Gammaproteobacteria</taxon>
        <taxon>Lysobacterales</taxon>
        <taxon>Rhodanobacteraceae</taxon>
        <taxon>Dyella</taxon>
    </lineage>
</organism>
<comment type="caution">
    <text evidence="8">The sequence shown here is derived from an EMBL/GenBank/DDBJ whole genome shotgun (WGS) entry which is preliminary data.</text>
</comment>
<dbReference type="Pfam" id="PF07690">
    <property type="entry name" value="MFS_1"/>
    <property type="match status" value="1"/>
</dbReference>
<feature type="transmembrane region" description="Helical" evidence="6">
    <location>
        <begin position="248"/>
        <end position="270"/>
    </location>
</feature>
<dbReference type="Proteomes" id="UP001595961">
    <property type="component" value="Unassembled WGS sequence"/>
</dbReference>
<accession>A0ABV9C064</accession>
<keyword evidence="3 6" id="KW-0812">Transmembrane</keyword>
<evidence type="ECO:0000256" key="5">
    <source>
        <dbReference type="ARBA" id="ARBA00023136"/>
    </source>
</evidence>
<feature type="transmembrane region" description="Helical" evidence="6">
    <location>
        <begin position="277"/>
        <end position="299"/>
    </location>
</feature>
<protein>
    <submittedName>
        <fullName evidence="8">Spinster family MFS transporter</fullName>
    </submittedName>
</protein>
<feature type="transmembrane region" description="Helical" evidence="6">
    <location>
        <begin position="123"/>
        <end position="141"/>
    </location>
</feature>
<dbReference type="EMBL" id="JBHSGA010000011">
    <property type="protein sequence ID" value="MFC4526267.1"/>
    <property type="molecule type" value="Genomic_DNA"/>
</dbReference>
<dbReference type="CDD" id="cd17328">
    <property type="entry name" value="MFS_spinster_like"/>
    <property type="match status" value="1"/>
</dbReference>
<dbReference type="RefSeq" id="WP_266150909.1">
    <property type="nucleotide sequence ID" value="NZ_CP064028.1"/>
</dbReference>
<reference evidence="9" key="1">
    <citation type="journal article" date="2019" name="Int. J. Syst. Evol. Microbiol.">
        <title>The Global Catalogue of Microorganisms (GCM) 10K type strain sequencing project: providing services to taxonomists for standard genome sequencing and annotation.</title>
        <authorList>
            <consortium name="The Broad Institute Genomics Platform"/>
            <consortium name="The Broad Institute Genome Sequencing Center for Infectious Disease"/>
            <person name="Wu L."/>
            <person name="Ma J."/>
        </authorList>
    </citation>
    <scope>NUCLEOTIDE SEQUENCE [LARGE SCALE GENOMIC DNA]</scope>
    <source>
        <strain evidence="9">CCM 4481</strain>
    </source>
</reference>
<evidence type="ECO:0000313" key="8">
    <source>
        <dbReference type="EMBL" id="MFC4526267.1"/>
    </source>
</evidence>
<dbReference type="InterPro" id="IPR020846">
    <property type="entry name" value="MFS_dom"/>
</dbReference>
<evidence type="ECO:0000256" key="6">
    <source>
        <dbReference type="SAM" id="Phobius"/>
    </source>
</evidence>
<feature type="transmembrane region" description="Helical" evidence="6">
    <location>
        <begin position="379"/>
        <end position="396"/>
    </location>
</feature>
<keyword evidence="2" id="KW-0813">Transport</keyword>
<dbReference type="PANTHER" id="PTHR23505:SF79">
    <property type="entry name" value="PROTEIN SPINSTER"/>
    <property type="match status" value="1"/>
</dbReference>
<dbReference type="InterPro" id="IPR044770">
    <property type="entry name" value="MFS_spinster-like"/>
</dbReference>
<comment type="subcellular location">
    <subcellularLocation>
        <location evidence="1">Membrane</location>
        <topology evidence="1">Multi-pass membrane protein</topology>
    </subcellularLocation>
</comment>
<evidence type="ECO:0000259" key="7">
    <source>
        <dbReference type="PROSITE" id="PS50850"/>
    </source>
</evidence>
<evidence type="ECO:0000256" key="4">
    <source>
        <dbReference type="ARBA" id="ARBA00022989"/>
    </source>
</evidence>
<feature type="domain" description="Major facilitator superfamily (MFS) profile" evidence="7">
    <location>
        <begin position="1"/>
        <end position="400"/>
    </location>
</feature>
<evidence type="ECO:0000256" key="2">
    <source>
        <dbReference type="ARBA" id="ARBA00022448"/>
    </source>
</evidence>
<dbReference type="InterPro" id="IPR011701">
    <property type="entry name" value="MFS"/>
</dbReference>
<evidence type="ECO:0000256" key="3">
    <source>
        <dbReference type="ARBA" id="ARBA00022692"/>
    </source>
</evidence>
<gene>
    <name evidence="8" type="ORF">ACFO5W_06410</name>
</gene>
<dbReference type="Gene3D" id="1.20.1250.20">
    <property type="entry name" value="MFS general substrate transporter like domains"/>
    <property type="match status" value="1"/>
</dbReference>
<keyword evidence="9" id="KW-1185">Reference proteome</keyword>
<feature type="transmembrane region" description="Helical" evidence="6">
    <location>
        <begin position="67"/>
        <end position="90"/>
    </location>
</feature>
<dbReference type="PROSITE" id="PS50850">
    <property type="entry name" value="MFS"/>
    <property type="match status" value="1"/>
</dbReference>
<keyword evidence="5 6" id="KW-0472">Membrane</keyword>
<feature type="transmembrane region" description="Helical" evidence="6">
    <location>
        <begin position="35"/>
        <end position="55"/>
    </location>
</feature>
<dbReference type="InterPro" id="IPR036259">
    <property type="entry name" value="MFS_trans_sf"/>
</dbReference>
<feature type="transmembrane region" description="Helical" evidence="6">
    <location>
        <begin position="153"/>
        <end position="174"/>
    </location>
</feature>
<keyword evidence="4 6" id="KW-1133">Transmembrane helix</keyword>
<evidence type="ECO:0000313" key="9">
    <source>
        <dbReference type="Proteomes" id="UP001595961"/>
    </source>
</evidence>
<sequence>MSTLTIIYAINIADRFVLSTLLEPIKADFHLSDSALGFLTGVSLAIFYVTAGLPLGVLADRANRKKMVAISVGIWSVMTILCGLSVTYWMMLFMRIGVGIGEAGATPPSHSLLSDKFGPRSRAFALSVFGLGASVGAYLGASGAGYLNDHYGWRQALIIFGVAGLPFAALCWLIREPKRGQDDAGSNNRREGATLRDTIGFMLADRALVHIMAGATIVTFWGWGILWWTPAFLTRSFALTTGQAGSLLGPMHGIGGGIVMLLTIAIMAWLKRGPQWWVPSFVAWTTMIGAVPSMALFLVSDIRVATAMLWIFVPVIYIYIGPTSALVQNRFPPEMRAKGCAILLFVANIANLAIAPQLIGALSDVVGAHVAQPSESLRYVLLGCSFTGIWAAYHYWMAARAMKDLGQTVDSEQPSLRNLA</sequence>
<feature type="transmembrane region" description="Helical" evidence="6">
    <location>
        <begin position="305"/>
        <end position="327"/>
    </location>
</feature>
<dbReference type="SUPFAM" id="SSF103473">
    <property type="entry name" value="MFS general substrate transporter"/>
    <property type="match status" value="1"/>
</dbReference>
<name>A0ABV9C064_9GAMM</name>
<evidence type="ECO:0000256" key="1">
    <source>
        <dbReference type="ARBA" id="ARBA00004141"/>
    </source>
</evidence>